<feature type="transmembrane region" description="Helical" evidence="2">
    <location>
        <begin position="345"/>
        <end position="364"/>
    </location>
</feature>
<keyword evidence="2" id="KW-0472">Membrane</keyword>
<evidence type="ECO:0000256" key="2">
    <source>
        <dbReference type="SAM" id="Phobius"/>
    </source>
</evidence>
<organism evidence="4 5">
    <name type="scientific">Streptomyces blastmyceticus</name>
    <dbReference type="NCBI Taxonomy" id="68180"/>
    <lineage>
        <taxon>Bacteria</taxon>
        <taxon>Bacillati</taxon>
        <taxon>Actinomycetota</taxon>
        <taxon>Actinomycetes</taxon>
        <taxon>Kitasatosporales</taxon>
        <taxon>Streptomycetaceae</taxon>
        <taxon>Streptomyces</taxon>
    </lineage>
</organism>
<protein>
    <recommendedName>
        <fullName evidence="6">Integral membrane protein</fullName>
    </recommendedName>
</protein>
<dbReference type="Proteomes" id="UP001500063">
    <property type="component" value="Unassembled WGS sequence"/>
</dbReference>
<dbReference type="EMBL" id="BAAABW010000013">
    <property type="protein sequence ID" value="GAA0347238.1"/>
    <property type="molecule type" value="Genomic_DNA"/>
</dbReference>
<comment type="caution">
    <text evidence="4">The sequence shown here is derived from an EMBL/GenBank/DDBJ whole genome shotgun (WGS) entry which is preliminary data.</text>
</comment>
<feature type="region of interest" description="Disordered" evidence="1">
    <location>
        <begin position="470"/>
        <end position="692"/>
    </location>
</feature>
<feature type="transmembrane region" description="Helical" evidence="2">
    <location>
        <begin position="141"/>
        <end position="162"/>
    </location>
</feature>
<evidence type="ECO:0008006" key="6">
    <source>
        <dbReference type="Google" id="ProtNLM"/>
    </source>
</evidence>
<feature type="transmembrane region" description="Helical" evidence="2">
    <location>
        <begin position="410"/>
        <end position="427"/>
    </location>
</feature>
<keyword evidence="5" id="KW-1185">Reference proteome</keyword>
<sequence length="692" mass="72721">MRPFKWRLPRLRNLAVPLMGVLATLMLCGSVANAADSPRKEHKTFEVTGVGGLLPSPDIPKPGGKEAGTFFETYNNDDLYELDTEYGMLDTDDFVEIFADIFMSLTVTVGRAAVVCVQWAFKMTSLPGIEKAMTKAISASAGTVTETLLPSALVVGALVAWAGHRKSGSSLGQLGWVFASGVLAVSLLTTPNIWVSALDSTRTIGTAVAFKATDAGLGNGTQEPIELGHEVQYTKDERDTMLRKSADAVWRTYVATPWCIAEFGSKEACKEYGKELLDQGPSAKKRKEWLSVNVNGNPDGGQDTLKWREGHRPLGRMMVSFAALLGVALFAALAIMLAFASLASLLGALMLLVCGVFFACMWVIPGRPRQWGTKWFDLLLGFALQSFISTMVLGSAMIMTSVTTGTIGEYGYFAGAGLSICSVIAAFRMRKLMESIVGVSRAMGPGAAIGGLLTARGAMRGAGKIWRGARRLGRRIPSKPPMRWSAADDADSGSGPGRVSYSPFPGGGGGRGGRGIAGSGMPRRPLPPPPSAQGARAPLPPGSGTREVGPATSRPELPPASAPVRGRSVADGPGTGSPAPRRRAIEPAPARPRPALPAGPNSLPPAQPAPAEIPAGRPSPTLRPEADAPPAFGFQRLPRTGATAPRVIRGEVIRSAPVRPGGPTGPNPSRPESARRRRRTSVPGARNGGGGR</sequence>
<evidence type="ECO:0000313" key="4">
    <source>
        <dbReference type="EMBL" id="GAA0347238.1"/>
    </source>
</evidence>
<feature type="compositionally biased region" description="Pro residues" evidence="1">
    <location>
        <begin position="589"/>
        <end position="608"/>
    </location>
</feature>
<evidence type="ECO:0000256" key="1">
    <source>
        <dbReference type="SAM" id="MobiDB-lite"/>
    </source>
</evidence>
<feature type="signal peptide" evidence="3">
    <location>
        <begin position="1"/>
        <end position="34"/>
    </location>
</feature>
<evidence type="ECO:0000256" key="3">
    <source>
        <dbReference type="SAM" id="SignalP"/>
    </source>
</evidence>
<reference evidence="5" key="1">
    <citation type="journal article" date="2019" name="Int. J. Syst. Evol. Microbiol.">
        <title>The Global Catalogue of Microorganisms (GCM) 10K type strain sequencing project: providing services to taxonomists for standard genome sequencing and annotation.</title>
        <authorList>
            <consortium name="The Broad Institute Genomics Platform"/>
            <consortium name="The Broad Institute Genome Sequencing Center for Infectious Disease"/>
            <person name="Wu L."/>
            <person name="Ma J."/>
        </authorList>
    </citation>
    <scope>NUCLEOTIDE SEQUENCE [LARGE SCALE GENOMIC DNA]</scope>
    <source>
        <strain evidence="5">JCM 4565</strain>
    </source>
</reference>
<feature type="compositionally biased region" description="Gly residues" evidence="1">
    <location>
        <begin position="505"/>
        <end position="518"/>
    </location>
</feature>
<feature type="transmembrane region" description="Helical" evidence="2">
    <location>
        <begin position="174"/>
        <end position="195"/>
    </location>
</feature>
<feature type="transmembrane region" description="Helical" evidence="2">
    <location>
        <begin position="376"/>
        <end position="398"/>
    </location>
</feature>
<evidence type="ECO:0000313" key="5">
    <source>
        <dbReference type="Proteomes" id="UP001500063"/>
    </source>
</evidence>
<keyword evidence="3" id="KW-0732">Signal</keyword>
<gene>
    <name evidence="4" type="ORF">GCM10010319_24760</name>
</gene>
<accession>A0ABP3GMS5</accession>
<keyword evidence="2" id="KW-1133">Transmembrane helix</keyword>
<feature type="transmembrane region" description="Helical" evidence="2">
    <location>
        <begin position="97"/>
        <end position="121"/>
    </location>
</feature>
<keyword evidence="2" id="KW-0812">Transmembrane</keyword>
<proteinExistence type="predicted"/>
<feature type="chain" id="PRO_5046927851" description="Integral membrane protein" evidence="3">
    <location>
        <begin position="35"/>
        <end position="692"/>
    </location>
</feature>
<name>A0ABP3GMS5_9ACTN</name>
<feature type="transmembrane region" description="Helical" evidence="2">
    <location>
        <begin position="318"/>
        <end position="339"/>
    </location>
</feature>